<evidence type="ECO:0000256" key="2">
    <source>
        <dbReference type="SAM" id="MobiDB-lite"/>
    </source>
</evidence>
<evidence type="ECO:0000256" key="1">
    <source>
        <dbReference type="ARBA" id="ARBA00010652"/>
    </source>
</evidence>
<dbReference type="RefSeq" id="WP_187686061.1">
    <property type="nucleotide sequence ID" value="NZ_AP023396.1"/>
</dbReference>
<dbReference type="Proteomes" id="UP000516173">
    <property type="component" value="Chromosome"/>
</dbReference>
<dbReference type="InterPro" id="IPR000030">
    <property type="entry name" value="PPE_dom"/>
</dbReference>
<proteinExistence type="inferred from homology"/>
<accession>A0A7G1KCM2</accession>
<dbReference type="EMBL" id="AP023396">
    <property type="protein sequence ID" value="BCK52316.1"/>
    <property type="molecule type" value="Genomic_DNA"/>
</dbReference>
<dbReference type="SUPFAM" id="SSF140459">
    <property type="entry name" value="PE/PPE dimer-like"/>
    <property type="match status" value="1"/>
</dbReference>
<feature type="domain" description="PPE" evidence="3">
    <location>
        <begin position="10"/>
        <end position="167"/>
    </location>
</feature>
<dbReference type="InterPro" id="IPR038332">
    <property type="entry name" value="PPE_sf"/>
</dbReference>
<feature type="region of interest" description="Disordered" evidence="2">
    <location>
        <begin position="316"/>
        <end position="401"/>
    </location>
</feature>
<feature type="compositionally biased region" description="Gly residues" evidence="2">
    <location>
        <begin position="316"/>
        <end position="326"/>
    </location>
</feature>
<dbReference type="AlphaFoldDB" id="A0A7G1KCM2"/>
<name>A0A7G1KCM2_9NOCA</name>
<evidence type="ECO:0000313" key="4">
    <source>
        <dbReference type="EMBL" id="BCK52316.1"/>
    </source>
</evidence>
<comment type="similarity">
    <text evidence="1">Belongs to the mycobacterial PPE family.</text>
</comment>
<dbReference type="Gene3D" id="1.20.1260.20">
    <property type="entry name" value="PPE superfamily"/>
    <property type="match status" value="1"/>
</dbReference>
<protein>
    <recommendedName>
        <fullName evidence="3">PPE domain-containing protein</fullName>
    </recommendedName>
</protein>
<dbReference type="GeneID" id="80344721"/>
<feature type="compositionally biased region" description="Low complexity" evidence="2">
    <location>
        <begin position="327"/>
        <end position="340"/>
    </location>
</feature>
<reference evidence="4 5" key="1">
    <citation type="submission" date="2020-08" db="EMBL/GenBank/DDBJ databases">
        <title>Genome Sequencing of Nocardia wallacei strain FMUON74 and assembly.</title>
        <authorList>
            <person name="Toyokawa M."/>
            <person name="Uesaka K."/>
        </authorList>
    </citation>
    <scope>NUCLEOTIDE SEQUENCE [LARGE SCALE GENOMIC DNA]</scope>
    <source>
        <strain evidence="4 5">FMUON74</strain>
    </source>
</reference>
<keyword evidence="5" id="KW-1185">Reference proteome</keyword>
<evidence type="ECO:0000313" key="5">
    <source>
        <dbReference type="Proteomes" id="UP000516173"/>
    </source>
</evidence>
<gene>
    <name evidence="4" type="ORF">NWFMUON74_00880</name>
</gene>
<dbReference type="Pfam" id="PF00823">
    <property type="entry name" value="PPE"/>
    <property type="match status" value="1"/>
</dbReference>
<evidence type="ECO:0000259" key="3">
    <source>
        <dbReference type="Pfam" id="PF00823"/>
    </source>
</evidence>
<sequence length="401" mass="37889">MVAGITGAIWELRPAEINCATLHGGAHAIPISAAGTAWGALSAVWAEAGVTVARTMAELGVGMEGLGGLAALGKLTGFLGWAGQQTAMAATMGAKAAGNATAYAVAALAMPSPPEITATNAAVVAAHTPPGIATGSFAAAEAARVAMDTRAALVMETYEAATTAIVTTPGEFLQPPPIVPGAGSAVEGGQAAQGATLQANPSDPLQATIAAAQAAASNPAVVNAASQAAQTAASMAASGVSTAGNVAGTAITSAVHASSGVPSFATPMMSSMGAVGVAGGAAAATRTVSFTGGSTVGIGNNAGSLKLPEGWGSGGAIGGGSTGGATGAAAAEPVAPGQVGSPAAGRPAGVGANPLLGHQAQDDEEESASKSNDYLRGDHFGQGGLIAPGVIGADSPAESAR</sequence>
<organism evidence="4 5">
    <name type="scientific">Nocardia wallacei</name>
    <dbReference type="NCBI Taxonomy" id="480035"/>
    <lineage>
        <taxon>Bacteria</taxon>
        <taxon>Bacillati</taxon>
        <taxon>Actinomycetota</taxon>
        <taxon>Actinomycetes</taxon>
        <taxon>Mycobacteriales</taxon>
        <taxon>Nocardiaceae</taxon>
        <taxon>Nocardia</taxon>
    </lineage>
</organism>
<dbReference type="KEGG" id="nwl:NWFMUON74_00880"/>